<accession>A0ABY4QKK6</accession>
<dbReference type="Pfam" id="PF01039">
    <property type="entry name" value="Carboxyl_trans"/>
    <property type="match status" value="1"/>
</dbReference>
<dbReference type="Proteomes" id="UP001056610">
    <property type="component" value="Chromosome"/>
</dbReference>
<gene>
    <name evidence="4" type="ORF">M5I08_02335</name>
</gene>
<evidence type="ECO:0000259" key="2">
    <source>
        <dbReference type="PROSITE" id="PS50980"/>
    </source>
</evidence>
<keyword evidence="5" id="KW-1185">Reference proteome</keyword>
<name>A0ABY4QKK6_9MYCO</name>
<keyword evidence="4" id="KW-0808">Transferase</keyword>
<dbReference type="GO" id="GO:0016740">
    <property type="term" value="F:transferase activity"/>
    <property type="evidence" value="ECO:0007669"/>
    <property type="project" value="UniProtKB-KW"/>
</dbReference>
<organism evidence="4 5">
    <name type="scientific">Candidatus Mycobacterium methanotrophicum</name>
    <dbReference type="NCBI Taxonomy" id="2943498"/>
    <lineage>
        <taxon>Bacteria</taxon>
        <taxon>Bacillati</taxon>
        <taxon>Actinomycetota</taxon>
        <taxon>Actinomycetes</taxon>
        <taxon>Mycobacteriales</taxon>
        <taxon>Mycobacteriaceae</taxon>
        <taxon>Mycobacterium</taxon>
    </lineage>
</organism>
<feature type="domain" description="CoA carboxyltransferase C-terminal" evidence="3">
    <location>
        <begin position="232"/>
        <end position="467"/>
    </location>
</feature>
<dbReference type="InterPro" id="IPR011762">
    <property type="entry name" value="COA_CT_N"/>
</dbReference>
<dbReference type="PROSITE" id="PS50989">
    <property type="entry name" value="COA_CT_CTER"/>
    <property type="match status" value="1"/>
</dbReference>
<reference evidence="4" key="1">
    <citation type="submission" date="2022-05" db="EMBL/GenBank/DDBJ databases">
        <title>A methanotrophic Mycobacterium dominates a cave microbial ecosystem.</title>
        <authorList>
            <person name="Van Spanning R.J.M."/>
            <person name="Guan Q."/>
            <person name="Melkonian C."/>
            <person name="Gallant J."/>
            <person name="Polerecky L."/>
            <person name="Flot J.-F."/>
            <person name="Brandt B.W."/>
            <person name="Braster M."/>
            <person name="Iturbe Espinoza P."/>
            <person name="Aerts J."/>
            <person name="Meima-Franke M."/>
            <person name="Piersma S.R."/>
            <person name="Bunduc C."/>
            <person name="Ummels R."/>
            <person name="Pain A."/>
            <person name="Fleming E.J."/>
            <person name="van der Wel N."/>
            <person name="Gherman V.D."/>
            <person name="Sarbu S.M."/>
            <person name="Bodelier P.L.E."/>
            <person name="Bitter W."/>
        </authorList>
    </citation>
    <scope>NUCLEOTIDE SEQUENCE</scope>
    <source>
        <strain evidence="4">Sulfur Cave</strain>
    </source>
</reference>
<comment type="similarity">
    <text evidence="1">Belongs to the AccD/PCCB family.</text>
</comment>
<dbReference type="PROSITE" id="PS50980">
    <property type="entry name" value="COA_CT_NTER"/>
    <property type="match status" value="1"/>
</dbReference>
<dbReference type="RefSeq" id="WP_219067634.1">
    <property type="nucleotide sequence ID" value="NZ_CAJUXY010000022.1"/>
</dbReference>
<protein>
    <submittedName>
        <fullName evidence="4">Acetyl-CoA carboxyl transferase</fullName>
    </submittedName>
</protein>
<feature type="domain" description="CoA carboxyltransferase N-terminal" evidence="2">
    <location>
        <begin position="1"/>
        <end position="236"/>
    </location>
</feature>
<dbReference type="PANTHER" id="PTHR42995:SF5">
    <property type="entry name" value="ACETYL-COENZYME A CARBOXYLASE CARBOXYL TRANSFERASE SUBUNIT BETA, CHLOROPLASTIC"/>
    <property type="match status" value="1"/>
</dbReference>
<evidence type="ECO:0000313" key="4">
    <source>
        <dbReference type="EMBL" id="UQX11384.1"/>
    </source>
</evidence>
<evidence type="ECO:0000313" key="5">
    <source>
        <dbReference type="Proteomes" id="UP001056610"/>
    </source>
</evidence>
<dbReference type="InterPro" id="IPR034733">
    <property type="entry name" value="AcCoA_carboxyl_beta"/>
</dbReference>
<dbReference type="InterPro" id="IPR011763">
    <property type="entry name" value="COA_CT_C"/>
</dbReference>
<dbReference type="PANTHER" id="PTHR42995">
    <property type="entry name" value="ACETYL-COENZYME A CARBOXYLASE CARBOXYL TRANSFERASE SUBUNIT BETA, CHLOROPLASTIC"/>
    <property type="match status" value="1"/>
</dbReference>
<dbReference type="EMBL" id="CP097320">
    <property type="protein sequence ID" value="UQX11384.1"/>
    <property type="molecule type" value="Genomic_DNA"/>
</dbReference>
<evidence type="ECO:0000256" key="1">
    <source>
        <dbReference type="ARBA" id="ARBA00006102"/>
    </source>
</evidence>
<sequence length="490" mass="51703">MSRIGPDELRDAVLDAGSFASWDTEPVAVATTDAYARELTAARAVTGLSESVITGEGRIHGRRVAVIACEFNFLAGSIGVAAAERITTAVERATWQRLPLLASPSSGGTRMQEGTVAFVQMVKISAAIELHKRAHLPYLVYLRHPTTGGVFASWGSLGHVTIAEPGALIGFLGPRVYEQLYGEPFPPGIQTAENLQRHGVIDGVIPLKWLRRTLARTLKVLVDAPSAPPAVLDDQSMPDIPAWDSVVASRRPDRPGARTLLRHGATERVLLSGAGQGEVVATLLALARFGGQPAVVLGQQRVFGGIVGPAALREARRGMELAAGLRLPLVLVIDTAGPALSAAAEQEGLAGEIAHCLAELVTLATPTVSILLGQGSGGPALAMLPADRVLAAQHGWLAPLPPEGASAIMFRDTAHAAELAAAQCIRSHDLQASGIVDVVVPEHPDAAEEPIAFSKRLSRAIAREIHALRALPEGERLAVRLERYRRIGLP</sequence>
<evidence type="ECO:0000259" key="3">
    <source>
        <dbReference type="PROSITE" id="PS50989"/>
    </source>
</evidence>
<proteinExistence type="inferred from homology"/>